<evidence type="ECO:0000256" key="2">
    <source>
        <dbReference type="ARBA" id="ARBA00022814"/>
    </source>
</evidence>
<dbReference type="EMBL" id="JACRSR010000001">
    <property type="protein sequence ID" value="MBC8531165.1"/>
    <property type="molecule type" value="Genomic_DNA"/>
</dbReference>
<evidence type="ECO:0000256" key="5">
    <source>
        <dbReference type="ARBA" id="ARBA00023163"/>
    </source>
</evidence>
<keyword evidence="9" id="KW-1185">Reference proteome</keyword>
<evidence type="ECO:0000313" key="8">
    <source>
        <dbReference type="EMBL" id="MBC8531165.1"/>
    </source>
</evidence>
<evidence type="ECO:0000256" key="3">
    <source>
        <dbReference type="ARBA" id="ARBA00022884"/>
    </source>
</evidence>
<dbReference type="InterPro" id="IPR035926">
    <property type="entry name" value="NusB-like_sf"/>
</dbReference>
<feature type="domain" description="NusB/RsmB/TIM44" evidence="7">
    <location>
        <begin position="5"/>
        <end position="129"/>
    </location>
</feature>
<dbReference type="NCBIfam" id="TIGR01951">
    <property type="entry name" value="nusB"/>
    <property type="match status" value="1"/>
</dbReference>
<accession>A0A926D6A1</accession>
<comment type="caution">
    <text evidence="8">The sequence shown here is derived from an EMBL/GenBank/DDBJ whole genome shotgun (WGS) entry which is preliminary data.</text>
</comment>
<protein>
    <recommendedName>
        <fullName evidence="6">Transcription antitermination protein NusB</fullName>
    </recommendedName>
    <alternativeName>
        <fullName evidence="6">Antitermination factor NusB</fullName>
    </alternativeName>
</protein>
<organism evidence="8 9">
    <name type="scientific">Gehongia tenuis</name>
    <dbReference type="NCBI Taxonomy" id="2763655"/>
    <lineage>
        <taxon>Bacteria</taxon>
        <taxon>Bacillati</taxon>
        <taxon>Bacillota</taxon>
        <taxon>Clostridia</taxon>
        <taxon>Christensenellales</taxon>
        <taxon>Christensenellaceae</taxon>
        <taxon>Gehongia</taxon>
    </lineage>
</organism>
<dbReference type="Pfam" id="PF01029">
    <property type="entry name" value="NusB"/>
    <property type="match status" value="1"/>
</dbReference>
<name>A0A926D6A1_9FIRM</name>
<dbReference type="SUPFAM" id="SSF48013">
    <property type="entry name" value="NusB-like"/>
    <property type="match status" value="1"/>
</dbReference>
<dbReference type="RefSeq" id="WP_249315274.1">
    <property type="nucleotide sequence ID" value="NZ_JACRSR010000001.1"/>
</dbReference>
<keyword evidence="2 6" id="KW-0889">Transcription antitermination</keyword>
<dbReference type="GO" id="GO:0031564">
    <property type="term" value="P:transcription antitermination"/>
    <property type="evidence" value="ECO:0007669"/>
    <property type="project" value="UniProtKB-KW"/>
</dbReference>
<comment type="function">
    <text evidence="6">Involved in transcription antitermination. Required for transcription of ribosomal RNA (rRNA) genes. Binds specifically to the boxA antiterminator sequence of the ribosomal RNA (rrn) operons.</text>
</comment>
<evidence type="ECO:0000313" key="9">
    <source>
        <dbReference type="Proteomes" id="UP000623172"/>
    </source>
</evidence>
<evidence type="ECO:0000256" key="4">
    <source>
        <dbReference type="ARBA" id="ARBA00023015"/>
    </source>
</evidence>
<keyword evidence="3 6" id="KW-0694">RNA-binding</keyword>
<reference evidence="8" key="1">
    <citation type="submission" date="2020-08" db="EMBL/GenBank/DDBJ databases">
        <title>Genome public.</title>
        <authorList>
            <person name="Liu C."/>
            <person name="Sun Q."/>
        </authorList>
    </citation>
    <scope>NUCLEOTIDE SEQUENCE</scope>
    <source>
        <strain evidence="8">NSJ-53</strain>
    </source>
</reference>
<sequence length="159" mass="17849">MARKAARDAAMRYVYQWALGGNADPEAFLSSLDLKLSEKDYLFFEETVIGVVNHLPELDKLIEENCVGWKFDRLAKVDVAILRVALLEILYREDIPEGVSINEAVELAKVYGDGNSYAFVNGILGNVVRREGEALRRVEPVVTDLPRPEEIMAADDVHE</sequence>
<evidence type="ECO:0000256" key="6">
    <source>
        <dbReference type="HAMAP-Rule" id="MF_00073"/>
    </source>
</evidence>
<proteinExistence type="inferred from homology"/>
<dbReference type="AlphaFoldDB" id="A0A926D6A1"/>
<dbReference type="PANTHER" id="PTHR11078">
    <property type="entry name" value="N UTILIZATION SUBSTANCE PROTEIN B-RELATED"/>
    <property type="match status" value="1"/>
</dbReference>
<dbReference type="GO" id="GO:0006353">
    <property type="term" value="P:DNA-templated transcription termination"/>
    <property type="evidence" value="ECO:0007669"/>
    <property type="project" value="UniProtKB-UniRule"/>
</dbReference>
<dbReference type="HAMAP" id="MF_00073">
    <property type="entry name" value="NusB"/>
    <property type="match status" value="1"/>
</dbReference>
<keyword evidence="4 6" id="KW-0805">Transcription regulation</keyword>
<dbReference type="PANTHER" id="PTHR11078:SF3">
    <property type="entry name" value="ANTITERMINATION NUSB DOMAIN-CONTAINING PROTEIN"/>
    <property type="match status" value="1"/>
</dbReference>
<dbReference type="InterPro" id="IPR006027">
    <property type="entry name" value="NusB_RsmB_TIM44"/>
</dbReference>
<evidence type="ECO:0000256" key="1">
    <source>
        <dbReference type="ARBA" id="ARBA00005952"/>
    </source>
</evidence>
<dbReference type="GO" id="GO:0005829">
    <property type="term" value="C:cytosol"/>
    <property type="evidence" value="ECO:0007669"/>
    <property type="project" value="TreeGrafter"/>
</dbReference>
<evidence type="ECO:0000259" key="7">
    <source>
        <dbReference type="Pfam" id="PF01029"/>
    </source>
</evidence>
<dbReference type="Gene3D" id="1.10.940.10">
    <property type="entry name" value="NusB-like"/>
    <property type="match status" value="1"/>
</dbReference>
<keyword evidence="5 6" id="KW-0804">Transcription</keyword>
<gene>
    <name evidence="6 8" type="primary">nusB</name>
    <name evidence="8" type="ORF">H8696_04800</name>
</gene>
<dbReference type="Proteomes" id="UP000623172">
    <property type="component" value="Unassembled WGS sequence"/>
</dbReference>
<dbReference type="GO" id="GO:0003723">
    <property type="term" value="F:RNA binding"/>
    <property type="evidence" value="ECO:0007669"/>
    <property type="project" value="UniProtKB-UniRule"/>
</dbReference>
<dbReference type="InterPro" id="IPR011605">
    <property type="entry name" value="NusB_fam"/>
</dbReference>
<comment type="similarity">
    <text evidence="1 6">Belongs to the NusB family.</text>
</comment>